<evidence type="ECO:0000256" key="8">
    <source>
        <dbReference type="ARBA" id="ARBA00023002"/>
    </source>
</evidence>
<dbReference type="GO" id="GO:0016151">
    <property type="term" value="F:nickel cation binding"/>
    <property type="evidence" value="ECO:0007669"/>
    <property type="project" value="UniProtKB-UniRule"/>
</dbReference>
<dbReference type="PANTHER" id="PTHR23418">
    <property type="entry name" value="ACIREDUCTONE DIOXYGENASE"/>
    <property type="match status" value="1"/>
</dbReference>
<dbReference type="GO" id="GO:0010308">
    <property type="term" value="F:acireductone dioxygenase (Ni2+-requiring) activity"/>
    <property type="evidence" value="ECO:0007669"/>
    <property type="project" value="UniProtKB-UniRule"/>
</dbReference>
<keyword evidence="6 12" id="KW-0479">Metal-binding</keyword>
<accession>A0A0U9HMK5</accession>
<keyword evidence="7 12" id="KW-0223">Dioxygenase</keyword>
<dbReference type="UniPathway" id="UPA00904">
    <property type="reaction ID" value="UER00878"/>
</dbReference>
<dbReference type="GO" id="GO:0005737">
    <property type="term" value="C:cytoplasm"/>
    <property type="evidence" value="ECO:0007669"/>
    <property type="project" value="UniProtKB-SubCell"/>
</dbReference>
<dbReference type="InterPro" id="IPR004313">
    <property type="entry name" value="ARD"/>
</dbReference>
<evidence type="ECO:0000256" key="9">
    <source>
        <dbReference type="ARBA" id="ARBA00023004"/>
    </source>
</evidence>
<sequence length="217" mass="25469">MAAANAVRPEAWYMDDSDADQRLLHKLEPNQPRPEAWYMDDSDADQRWSHKLEPNQPVSREQLAELGVVHWVLDADKYETDPELQQIRKDRNYSYQDLITVSPDKLPNYEVKIKSFFEEHIHTDEEIRYCLDGSGYFDVRDANDKWIRILVRKGDMIVLPAGMYHRFTLDENNYIKALRLFVGEPVWTPINRPVDDHPIRKSYVDAFVHKAPAVSVN</sequence>
<evidence type="ECO:0000313" key="13">
    <source>
        <dbReference type="EMBL" id="GAQ83993.1"/>
    </source>
</evidence>
<evidence type="ECO:0000256" key="3">
    <source>
        <dbReference type="ARBA" id="ARBA00022490"/>
    </source>
</evidence>
<name>A0A0U9HMK5_KLENI</name>
<dbReference type="SUPFAM" id="SSF51182">
    <property type="entry name" value="RmlC-like cupins"/>
    <property type="match status" value="1"/>
</dbReference>
<organism evidence="13 14">
    <name type="scientific">Klebsormidium nitens</name>
    <name type="common">Green alga</name>
    <name type="synonym">Ulothrix nitens</name>
    <dbReference type="NCBI Taxonomy" id="105231"/>
    <lineage>
        <taxon>Eukaryota</taxon>
        <taxon>Viridiplantae</taxon>
        <taxon>Streptophyta</taxon>
        <taxon>Klebsormidiophyceae</taxon>
        <taxon>Klebsormidiales</taxon>
        <taxon>Klebsormidiaceae</taxon>
        <taxon>Klebsormidium</taxon>
    </lineage>
</organism>
<evidence type="ECO:0000313" key="14">
    <source>
        <dbReference type="Proteomes" id="UP000054558"/>
    </source>
</evidence>
<dbReference type="PANTHER" id="PTHR23418:SF0">
    <property type="entry name" value="ACIREDUCTONE DIOXYGENASE"/>
    <property type="match status" value="1"/>
</dbReference>
<evidence type="ECO:0000256" key="5">
    <source>
        <dbReference type="ARBA" id="ARBA00022605"/>
    </source>
</evidence>
<evidence type="ECO:0000256" key="1">
    <source>
        <dbReference type="ARBA" id="ARBA00000428"/>
    </source>
</evidence>
<evidence type="ECO:0000256" key="11">
    <source>
        <dbReference type="ARBA" id="ARBA00023242"/>
    </source>
</evidence>
<feature type="binding site" evidence="12">
    <location>
        <position position="126"/>
    </location>
    <ligand>
        <name>Fe(2+)</name>
        <dbReference type="ChEBI" id="CHEBI:29033"/>
        <note>for iron-dependent acireductone dioxygenase activity</note>
    </ligand>
</feature>
<evidence type="ECO:0000256" key="4">
    <source>
        <dbReference type="ARBA" id="ARBA00022596"/>
    </source>
</evidence>
<dbReference type="Pfam" id="PF03079">
    <property type="entry name" value="ARD"/>
    <property type="match status" value="1"/>
</dbReference>
<evidence type="ECO:0000256" key="12">
    <source>
        <dbReference type="HAMAP-Rule" id="MF_03154"/>
    </source>
</evidence>
<dbReference type="OMA" id="WYMDESQ"/>
<dbReference type="Gene3D" id="2.60.120.10">
    <property type="entry name" value="Jelly Rolls"/>
    <property type="match status" value="1"/>
</dbReference>
<evidence type="ECO:0000256" key="10">
    <source>
        <dbReference type="ARBA" id="ARBA00023167"/>
    </source>
</evidence>
<dbReference type="Proteomes" id="UP000054558">
    <property type="component" value="Unassembled WGS sequence"/>
</dbReference>
<dbReference type="GO" id="GO:0005634">
    <property type="term" value="C:nucleus"/>
    <property type="evidence" value="ECO:0007669"/>
    <property type="project" value="UniProtKB-SubCell"/>
</dbReference>
<dbReference type="GO" id="GO:0005886">
    <property type="term" value="C:plasma membrane"/>
    <property type="evidence" value="ECO:0007669"/>
    <property type="project" value="UniProtKB-SubCell"/>
</dbReference>
<comment type="similarity">
    <text evidence="12">Belongs to the acireductone dioxygenase (ARD) family.</text>
</comment>
<dbReference type="GO" id="GO:0006555">
    <property type="term" value="P:methionine metabolic process"/>
    <property type="evidence" value="ECO:0000318"/>
    <property type="project" value="GO_Central"/>
</dbReference>
<feature type="binding site" evidence="12">
    <location>
        <position position="122"/>
    </location>
    <ligand>
        <name>Ni(2+)</name>
        <dbReference type="ChEBI" id="CHEBI:49786"/>
        <note>for nickel-dependent acireductone dioxygenase activity</note>
    </ligand>
</feature>
<comment type="catalytic activity">
    <reaction evidence="12">
        <text>1,2-dihydroxy-5-(methylsulfanyl)pent-1-en-3-one + O2 = 3-(methylsulfanyl)propanoate + CO + formate + 2 H(+)</text>
        <dbReference type="Rhea" id="RHEA:14161"/>
        <dbReference type="ChEBI" id="CHEBI:15378"/>
        <dbReference type="ChEBI" id="CHEBI:15379"/>
        <dbReference type="ChEBI" id="CHEBI:15740"/>
        <dbReference type="ChEBI" id="CHEBI:17245"/>
        <dbReference type="ChEBI" id="CHEBI:49016"/>
        <dbReference type="ChEBI" id="CHEBI:49252"/>
        <dbReference type="EC" id="1.13.11.53"/>
    </reaction>
</comment>
<dbReference type="GO" id="GO:0010309">
    <property type="term" value="F:acireductone dioxygenase [iron(II)-requiring] activity"/>
    <property type="evidence" value="ECO:0000318"/>
    <property type="project" value="GO_Central"/>
</dbReference>
<keyword evidence="3 12" id="KW-0963">Cytoplasm</keyword>
<feature type="binding site" evidence="12">
    <location>
        <position position="120"/>
    </location>
    <ligand>
        <name>Ni(2+)</name>
        <dbReference type="ChEBI" id="CHEBI:49786"/>
        <note>for nickel-dependent acireductone dioxygenase activity</note>
    </ligand>
</feature>
<dbReference type="GO" id="GO:0005506">
    <property type="term" value="F:iron ion binding"/>
    <property type="evidence" value="ECO:0007669"/>
    <property type="project" value="UniProtKB-UniRule"/>
</dbReference>
<keyword evidence="11 12" id="KW-0539">Nucleus</keyword>
<dbReference type="InterPro" id="IPR014710">
    <property type="entry name" value="RmlC-like_jellyroll"/>
</dbReference>
<dbReference type="HAMAP" id="MF_03154">
    <property type="entry name" value="Salvage_MtnD_euk"/>
    <property type="match status" value="1"/>
</dbReference>
<protein>
    <recommendedName>
        <fullName evidence="12">Acireductone dioxygenase</fullName>
    </recommendedName>
    <alternativeName>
        <fullName evidence="12">Acireductone dioxygenase (Fe(2+)-requiring)</fullName>
        <shortName evidence="12">ARD'</shortName>
        <shortName evidence="12">Fe-ARD</shortName>
        <ecNumber evidence="12">1.13.11.54</ecNumber>
    </alternativeName>
    <alternativeName>
        <fullName evidence="12">Acireductone dioxygenase (Ni(2+)-requiring)</fullName>
        <shortName evidence="12">ARD</shortName>
        <shortName evidence="12">Ni-ARD</shortName>
        <ecNumber evidence="12">1.13.11.53</ecNumber>
    </alternativeName>
</protein>
<keyword evidence="10 12" id="KW-0486">Methionine biosynthesis</keyword>
<evidence type="ECO:0000256" key="6">
    <source>
        <dbReference type="ARBA" id="ARBA00022723"/>
    </source>
</evidence>
<keyword evidence="8 12" id="KW-0560">Oxidoreductase</keyword>
<feature type="binding site" evidence="12">
    <location>
        <position position="126"/>
    </location>
    <ligand>
        <name>Ni(2+)</name>
        <dbReference type="ChEBI" id="CHEBI:49786"/>
        <note>for nickel-dependent acireductone dioxygenase activity</note>
    </ligand>
</feature>
<dbReference type="STRING" id="105231.A0A0U9HMK5"/>
<comment type="pathway">
    <text evidence="12">Amino-acid biosynthesis; L-methionine biosynthesis via salvage pathway; L-methionine from S-methyl-5-thio-alpha-D-ribose 1-phosphate: step 5/6.</text>
</comment>
<keyword evidence="14" id="KW-1185">Reference proteome</keyword>
<keyword evidence="9 12" id="KW-0408">Iron</keyword>
<dbReference type="FunFam" id="2.60.120.10:FF:000031">
    <property type="entry name" value="1,2-dihydroxy-3-keto-5-methylthiopentene dioxygenase"/>
    <property type="match status" value="1"/>
</dbReference>
<evidence type="ECO:0000256" key="7">
    <source>
        <dbReference type="ARBA" id="ARBA00022964"/>
    </source>
</evidence>
<feature type="binding site" evidence="12">
    <location>
        <position position="122"/>
    </location>
    <ligand>
        <name>Fe(2+)</name>
        <dbReference type="ChEBI" id="CHEBI:29033"/>
        <note>for iron-dependent acireductone dioxygenase activity</note>
    </ligand>
</feature>
<dbReference type="EC" id="1.13.11.54" evidence="12"/>
<proteinExistence type="inferred from homology"/>
<comment type="subcellular location">
    <subcellularLocation>
        <location evidence="2">Cell membrane</location>
        <topology evidence="2">Peripheral membrane protein</topology>
        <orientation evidence="2">Cytoplasmic side</orientation>
    </subcellularLocation>
    <subcellularLocation>
        <location evidence="12">Cytoplasm</location>
    </subcellularLocation>
    <subcellularLocation>
        <location evidence="12">Nucleus</location>
    </subcellularLocation>
</comment>
<dbReference type="OrthoDB" id="1867259at2759"/>
<dbReference type="InterPro" id="IPR011051">
    <property type="entry name" value="RmlC_Cupin_sf"/>
</dbReference>
<dbReference type="CDD" id="cd02232">
    <property type="entry name" value="cupin_ARD"/>
    <property type="match status" value="1"/>
</dbReference>
<dbReference type="AlphaFoldDB" id="A0A0U9HMK5"/>
<comment type="function">
    <text evidence="12">Catalyzes 2 different reactions between oxygen and the acireductone 1,2-dihydroxy-3-keto-5-methylthiopentene (DHK-MTPene) depending upon the metal bound in the active site. Fe-containing acireductone dioxygenase (Fe-ARD) produces formate and 2-keto-4-methylthiobutyrate (KMTB), the alpha-ketoacid precursor of methionine in the methionine recycle pathway. Ni-containing acireductone dioxygenase (Ni-ARD) produces methylthiopropionate, carbon monoxide and formate, and does not lie on the methionine recycle pathway.</text>
</comment>
<feature type="binding site" evidence="12">
    <location>
        <position position="120"/>
    </location>
    <ligand>
        <name>Fe(2+)</name>
        <dbReference type="ChEBI" id="CHEBI:29033"/>
        <note>for iron-dependent acireductone dioxygenase activity</note>
    </ligand>
</feature>
<comment type="catalytic activity">
    <reaction evidence="1 12">
        <text>1,2-dihydroxy-5-(methylsulfanyl)pent-1-en-3-one + O2 = 4-methylsulfanyl-2-oxobutanoate + formate + 2 H(+)</text>
        <dbReference type="Rhea" id="RHEA:24504"/>
        <dbReference type="ChEBI" id="CHEBI:15378"/>
        <dbReference type="ChEBI" id="CHEBI:15379"/>
        <dbReference type="ChEBI" id="CHEBI:15740"/>
        <dbReference type="ChEBI" id="CHEBI:16723"/>
        <dbReference type="ChEBI" id="CHEBI:49252"/>
        <dbReference type="EC" id="1.13.11.54"/>
    </reaction>
</comment>
<dbReference type="EMBL" id="DF237121">
    <property type="protein sequence ID" value="GAQ83993.1"/>
    <property type="molecule type" value="Genomic_DNA"/>
</dbReference>
<feature type="binding site" evidence="12">
    <location>
        <position position="165"/>
    </location>
    <ligand>
        <name>Ni(2+)</name>
        <dbReference type="ChEBI" id="CHEBI:49786"/>
        <note>for nickel-dependent acireductone dioxygenase activity</note>
    </ligand>
</feature>
<keyword evidence="4 12" id="KW-0533">Nickel</keyword>
<keyword evidence="5 12" id="KW-0028">Amino-acid biosynthesis</keyword>
<evidence type="ECO:0000256" key="2">
    <source>
        <dbReference type="ARBA" id="ARBA00004413"/>
    </source>
</evidence>
<gene>
    <name evidence="13" type="ORF">KFL_001720060</name>
</gene>
<dbReference type="InterPro" id="IPR027496">
    <property type="entry name" value="ARD_euk"/>
</dbReference>
<reference evidence="13 14" key="1">
    <citation type="journal article" date="2014" name="Nat. Commun.">
        <title>Klebsormidium flaccidum genome reveals primary factors for plant terrestrial adaptation.</title>
        <authorList>
            <person name="Hori K."/>
            <person name="Maruyama F."/>
            <person name="Fujisawa T."/>
            <person name="Togashi T."/>
            <person name="Yamamoto N."/>
            <person name="Seo M."/>
            <person name="Sato S."/>
            <person name="Yamada T."/>
            <person name="Mori H."/>
            <person name="Tajima N."/>
            <person name="Moriyama T."/>
            <person name="Ikeuchi M."/>
            <person name="Watanabe M."/>
            <person name="Wada H."/>
            <person name="Kobayashi K."/>
            <person name="Saito M."/>
            <person name="Masuda T."/>
            <person name="Sasaki-Sekimoto Y."/>
            <person name="Mashiguchi K."/>
            <person name="Awai K."/>
            <person name="Shimojima M."/>
            <person name="Masuda S."/>
            <person name="Iwai M."/>
            <person name="Nobusawa T."/>
            <person name="Narise T."/>
            <person name="Kondo S."/>
            <person name="Saito H."/>
            <person name="Sato R."/>
            <person name="Murakawa M."/>
            <person name="Ihara Y."/>
            <person name="Oshima-Yamada Y."/>
            <person name="Ohtaka K."/>
            <person name="Satoh M."/>
            <person name="Sonobe K."/>
            <person name="Ishii M."/>
            <person name="Ohtani R."/>
            <person name="Kanamori-Sato M."/>
            <person name="Honoki R."/>
            <person name="Miyazaki D."/>
            <person name="Mochizuki H."/>
            <person name="Umetsu J."/>
            <person name="Higashi K."/>
            <person name="Shibata D."/>
            <person name="Kamiya Y."/>
            <person name="Sato N."/>
            <person name="Nakamura Y."/>
            <person name="Tabata S."/>
            <person name="Ida S."/>
            <person name="Kurokawa K."/>
            <person name="Ohta H."/>
        </authorList>
    </citation>
    <scope>NUCLEOTIDE SEQUENCE [LARGE SCALE GENOMIC DNA]</scope>
    <source>
        <strain evidence="13 14">NIES-2285</strain>
    </source>
</reference>
<dbReference type="GO" id="GO:0019509">
    <property type="term" value="P:L-methionine salvage from methylthioadenosine"/>
    <property type="evidence" value="ECO:0007669"/>
    <property type="project" value="UniProtKB-UniRule"/>
</dbReference>
<dbReference type="EC" id="1.13.11.53" evidence="12"/>
<comment type="cofactor">
    <cofactor evidence="12">
        <name>Fe(2+)</name>
        <dbReference type="ChEBI" id="CHEBI:29033"/>
    </cofactor>
    <cofactor evidence="12">
        <name>Ni(2+)</name>
        <dbReference type="ChEBI" id="CHEBI:49786"/>
    </cofactor>
    <text evidence="12">Binds either 1 Fe or Ni cation per monomer. Iron-binding promotes an acireductone dioxygenase reaction producing 2-keto-4-methylthiobutyrate, while nickel-binding promotes an acireductone dioxygenase reaction producing 3-(methylsulfanyl)propanoate.</text>
</comment>
<feature type="binding site" evidence="12">
    <location>
        <position position="165"/>
    </location>
    <ligand>
        <name>Fe(2+)</name>
        <dbReference type="ChEBI" id="CHEBI:29033"/>
        <note>for iron-dependent acireductone dioxygenase activity</note>
    </ligand>
</feature>